<sequence length="352" mass="39722">MGESTDGTAYVRTVMAVHLRKREGRGRWTSKASRVHRRFKLIRPFKDKGGMSLIHSVFGQAVKAKHLREFSVQDLACVQAVDVKLFKMESGMKMKVAVTFKGSNYLVWSRMVKNAVGSKGLWKHITSGEAPMAITQGAAQTPHLDHEGESEPETQEHGQQGADLSEEGEEFNSGSHHQGEQDQGDEESQNEGMAVHLRKREGRGRWMSKASKVHRRFKLIRPFKVKGGTSLIHSVFGQAVKAKHIIFYVPKSHIYDTAGDVQNLAEEPMTFLELGYSTGKRRMSMESTEKDGHIIHVSKDDIRKLMERALRDEHNYICLPEHASSFTHTKLAPEIYTKDEINEMFYGVCGAQ</sequence>
<dbReference type="EMBL" id="QGKY02001925">
    <property type="protein sequence ID" value="KAF2549067.1"/>
    <property type="molecule type" value="Genomic_DNA"/>
</dbReference>
<gene>
    <name evidence="2" type="ORF">F2Q70_00021639</name>
</gene>
<evidence type="ECO:0000313" key="2">
    <source>
        <dbReference type="EMBL" id="KAF2549067.1"/>
    </source>
</evidence>
<reference evidence="2" key="1">
    <citation type="submission" date="2019-12" db="EMBL/GenBank/DDBJ databases">
        <title>Genome sequencing and annotation of Brassica cretica.</title>
        <authorList>
            <person name="Studholme D.J."/>
            <person name="Sarris P.F."/>
        </authorList>
    </citation>
    <scope>NUCLEOTIDE SEQUENCE</scope>
    <source>
        <strain evidence="2">PFS-102/07</strain>
        <tissue evidence="2">Leaf</tissue>
    </source>
</reference>
<protein>
    <submittedName>
        <fullName evidence="2">Uncharacterized protein</fullName>
    </submittedName>
</protein>
<comment type="caution">
    <text evidence="2">The sequence shown here is derived from an EMBL/GenBank/DDBJ whole genome shotgun (WGS) entry which is preliminary data.</text>
</comment>
<name>A0A8S9GYJ1_BRACR</name>
<dbReference type="AlphaFoldDB" id="A0A8S9GYJ1"/>
<accession>A0A8S9GYJ1</accession>
<feature type="region of interest" description="Disordered" evidence="1">
    <location>
        <begin position="138"/>
        <end position="208"/>
    </location>
</feature>
<proteinExistence type="predicted"/>
<evidence type="ECO:0000256" key="1">
    <source>
        <dbReference type="SAM" id="MobiDB-lite"/>
    </source>
</evidence>
<organism evidence="2">
    <name type="scientific">Brassica cretica</name>
    <name type="common">Mustard</name>
    <dbReference type="NCBI Taxonomy" id="69181"/>
    <lineage>
        <taxon>Eukaryota</taxon>
        <taxon>Viridiplantae</taxon>
        <taxon>Streptophyta</taxon>
        <taxon>Embryophyta</taxon>
        <taxon>Tracheophyta</taxon>
        <taxon>Spermatophyta</taxon>
        <taxon>Magnoliopsida</taxon>
        <taxon>eudicotyledons</taxon>
        <taxon>Gunneridae</taxon>
        <taxon>Pentapetalae</taxon>
        <taxon>rosids</taxon>
        <taxon>malvids</taxon>
        <taxon>Brassicales</taxon>
        <taxon>Brassicaceae</taxon>
        <taxon>Brassiceae</taxon>
        <taxon>Brassica</taxon>
    </lineage>
</organism>